<keyword evidence="2 6" id="KW-0812">Transmembrane</keyword>
<keyword evidence="9" id="KW-1185">Reference proteome</keyword>
<dbReference type="GO" id="GO:0022857">
    <property type="term" value="F:transmembrane transporter activity"/>
    <property type="evidence" value="ECO:0007669"/>
    <property type="project" value="InterPro"/>
</dbReference>
<dbReference type="PANTHER" id="PTHR23507:SF1">
    <property type="entry name" value="FI18259P1-RELATED"/>
    <property type="match status" value="1"/>
</dbReference>
<evidence type="ECO:0000313" key="8">
    <source>
        <dbReference type="EMBL" id="RDL36303.1"/>
    </source>
</evidence>
<evidence type="ECO:0000256" key="6">
    <source>
        <dbReference type="SAM" id="Phobius"/>
    </source>
</evidence>
<dbReference type="PROSITE" id="PS50850">
    <property type="entry name" value="MFS"/>
    <property type="match status" value="1"/>
</dbReference>
<dbReference type="EMBL" id="NPIC01000004">
    <property type="protein sequence ID" value="RDL36303.1"/>
    <property type="molecule type" value="Genomic_DNA"/>
</dbReference>
<gene>
    <name evidence="8" type="ORF">BP5553_05655</name>
</gene>
<organism evidence="8 9">
    <name type="scientific">Venustampulla echinocandica</name>
    <dbReference type="NCBI Taxonomy" id="2656787"/>
    <lineage>
        <taxon>Eukaryota</taxon>
        <taxon>Fungi</taxon>
        <taxon>Dikarya</taxon>
        <taxon>Ascomycota</taxon>
        <taxon>Pezizomycotina</taxon>
        <taxon>Leotiomycetes</taxon>
        <taxon>Helotiales</taxon>
        <taxon>Pleuroascaceae</taxon>
        <taxon>Venustampulla</taxon>
    </lineage>
</organism>
<feature type="transmembrane region" description="Helical" evidence="6">
    <location>
        <begin position="157"/>
        <end position="179"/>
    </location>
</feature>
<name>A0A370TLA1_9HELO</name>
<dbReference type="OrthoDB" id="3026777at2759"/>
<protein>
    <recommendedName>
        <fullName evidence="7">Major facilitator superfamily (MFS) profile domain-containing protein</fullName>
    </recommendedName>
</protein>
<comment type="subcellular location">
    <subcellularLocation>
        <location evidence="1">Membrane</location>
        <topology evidence="1">Multi-pass membrane protein</topology>
    </subcellularLocation>
</comment>
<dbReference type="GeneID" id="43598504"/>
<evidence type="ECO:0000256" key="4">
    <source>
        <dbReference type="ARBA" id="ARBA00023136"/>
    </source>
</evidence>
<feature type="transmembrane region" description="Helical" evidence="6">
    <location>
        <begin position="191"/>
        <end position="211"/>
    </location>
</feature>
<evidence type="ECO:0000256" key="2">
    <source>
        <dbReference type="ARBA" id="ARBA00022692"/>
    </source>
</evidence>
<dbReference type="AlphaFoldDB" id="A0A370TLA1"/>
<dbReference type="Proteomes" id="UP000254866">
    <property type="component" value="Unassembled WGS sequence"/>
</dbReference>
<keyword evidence="4 6" id="KW-0472">Membrane</keyword>
<feature type="transmembrane region" description="Helical" evidence="6">
    <location>
        <begin position="123"/>
        <end position="145"/>
    </location>
</feature>
<evidence type="ECO:0000313" key="9">
    <source>
        <dbReference type="Proteomes" id="UP000254866"/>
    </source>
</evidence>
<feature type="transmembrane region" description="Helical" evidence="6">
    <location>
        <begin position="64"/>
        <end position="84"/>
    </location>
</feature>
<dbReference type="SUPFAM" id="SSF103473">
    <property type="entry name" value="MFS general substrate transporter"/>
    <property type="match status" value="1"/>
</dbReference>
<dbReference type="PANTHER" id="PTHR23507">
    <property type="entry name" value="ZGC:174356"/>
    <property type="match status" value="1"/>
</dbReference>
<accession>A0A370TLA1</accession>
<dbReference type="Gene3D" id="1.20.1250.20">
    <property type="entry name" value="MFS general substrate transporter like domains"/>
    <property type="match status" value="1"/>
</dbReference>
<feature type="domain" description="Major facilitator superfamily (MFS) profile" evidence="7">
    <location>
        <begin position="71"/>
        <end position="316"/>
    </location>
</feature>
<keyword evidence="3 6" id="KW-1133">Transmembrane helix</keyword>
<feature type="region of interest" description="Disordered" evidence="5">
    <location>
        <begin position="26"/>
        <end position="46"/>
    </location>
</feature>
<proteinExistence type="predicted"/>
<dbReference type="RefSeq" id="XP_031868959.1">
    <property type="nucleotide sequence ID" value="XM_032014278.1"/>
</dbReference>
<feature type="transmembrane region" description="Helical" evidence="6">
    <location>
        <begin position="254"/>
        <end position="272"/>
    </location>
</feature>
<reference evidence="8 9" key="1">
    <citation type="journal article" date="2018" name="IMA Fungus">
        <title>IMA Genome-F 9: Draft genome sequence of Annulohypoxylon stygium, Aspergillus mulundensis, Berkeleyomyces basicola (syn. Thielaviopsis basicola), Ceratocystis smalleyi, two Cercospora beticola strains, Coleophoma cylindrospora, Fusarium fracticaudum, Phialophora cf. hyalina, and Morchella septimelata.</title>
        <authorList>
            <person name="Wingfield B.D."/>
            <person name="Bills G.F."/>
            <person name="Dong Y."/>
            <person name="Huang W."/>
            <person name="Nel W.J."/>
            <person name="Swalarsk-Parry B.S."/>
            <person name="Vaghefi N."/>
            <person name="Wilken P.M."/>
            <person name="An Z."/>
            <person name="de Beer Z.W."/>
            <person name="De Vos L."/>
            <person name="Chen L."/>
            <person name="Duong T.A."/>
            <person name="Gao Y."/>
            <person name="Hammerbacher A."/>
            <person name="Kikkert J.R."/>
            <person name="Li Y."/>
            <person name="Li H."/>
            <person name="Li K."/>
            <person name="Li Q."/>
            <person name="Liu X."/>
            <person name="Ma X."/>
            <person name="Naidoo K."/>
            <person name="Pethybridge S.J."/>
            <person name="Sun J."/>
            <person name="Steenkamp E.T."/>
            <person name="van der Nest M.A."/>
            <person name="van Wyk S."/>
            <person name="Wingfield M.J."/>
            <person name="Xiong C."/>
            <person name="Yue Q."/>
            <person name="Zhang X."/>
        </authorList>
    </citation>
    <scope>NUCLEOTIDE SEQUENCE [LARGE SCALE GENOMIC DNA]</scope>
    <source>
        <strain evidence="8 9">BP 5553</strain>
    </source>
</reference>
<dbReference type="InterPro" id="IPR020846">
    <property type="entry name" value="MFS_dom"/>
</dbReference>
<dbReference type="InterPro" id="IPR036259">
    <property type="entry name" value="MFS_trans_sf"/>
</dbReference>
<dbReference type="Pfam" id="PF07690">
    <property type="entry name" value="MFS_1"/>
    <property type="match status" value="1"/>
</dbReference>
<evidence type="ECO:0000256" key="5">
    <source>
        <dbReference type="SAM" id="MobiDB-lite"/>
    </source>
</evidence>
<dbReference type="STRING" id="2656787.A0A370TLA1"/>
<dbReference type="GO" id="GO:0016020">
    <property type="term" value="C:membrane"/>
    <property type="evidence" value="ECO:0007669"/>
    <property type="project" value="UniProtKB-SubCell"/>
</dbReference>
<comment type="caution">
    <text evidence="8">The sequence shown here is derived from an EMBL/GenBank/DDBJ whole genome shotgun (WGS) entry which is preliminary data.</text>
</comment>
<evidence type="ECO:0000259" key="7">
    <source>
        <dbReference type="PROSITE" id="PS50850"/>
    </source>
</evidence>
<sequence length="316" mass="33850">MEGGRELDNEPDVCTEETALLGVAGGHVDIEPPHRPSHQSRTPSRPPSIVSIVHIPKVHNNKAILNLLSAIFFVAASASGFASVPLTKIVEVVVCRQYYDPSQRSGEPISEKLCKIEPIQAKVAFLFAITGMCEAAVGFLAAFPWGIVADSVGHRPVFSTALVGMALSVLFTMMVLRFPDVFPTELIALDSAFLLIGGGTAVVWAILLSMISDIFPDDKRATAFMQLQVSGLVGNLVSPALSSAMMATTGPRPAMLVAFSCLMLAAIAFLFVPETLSHKAGNEDEAEQENRPSSLKGSFLRILDEFKKSLSILESP</sequence>
<dbReference type="InterPro" id="IPR011701">
    <property type="entry name" value="MFS"/>
</dbReference>
<evidence type="ECO:0000256" key="3">
    <source>
        <dbReference type="ARBA" id="ARBA00022989"/>
    </source>
</evidence>
<evidence type="ECO:0000256" key="1">
    <source>
        <dbReference type="ARBA" id="ARBA00004141"/>
    </source>
</evidence>